<dbReference type="PROSITE" id="PS50929">
    <property type="entry name" value="ABC_TM1F"/>
    <property type="match status" value="1"/>
</dbReference>
<dbReference type="EMBL" id="FNLL01000006">
    <property type="protein sequence ID" value="SDU30285.1"/>
    <property type="molecule type" value="Genomic_DNA"/>
</dbReference>
<dbReference type="GO" id="GO:0005524">
    <property type="term" value="F:ATP binding"/>
    <property type="evidence" value="ECO:0007669"/>
    <property type="project" value="UniProtKB-KW"/>
</dbReference>
<dbReference type="Gene3D" id="3.40.50.300">
    <property type="entry name" value="P-loop containing nucleotide triphosphate hydrolases"/>
    <property type="match status" value="1"/>
</dbReference>
<protein>
    <submittedName>
        <fullName evidence="10">ATP-binding cassette, subfamily C, LapB</fullName>
    </submittedName>
</protein>
<keyword evidence="4 10" id="KW-0067">ATP-binding</keyword>
<dbReference type="AlphaFoldDB" id="A0A1H2HEN6"/>
<dbReference type="Gene3D" id="1.20.1560.10">
    <property type="entry name" value="ABC transporter type 1, transmembrane domain"/>
    <property type="match status" value="1"/>
</dbReference>
<dbReference type="PROSITE" id="PS50893">
    <property type="entry name" value="ABC_TRANSPORTER_2"/>
    <property type="match status" value="1"/>
</dbReference>
<feature type="domain" description="ABC transporter" evidence="8">
    <location>
        <begin position="328"/>
        <end position="549"/>
    </location>
</feature>
<dbReference type="InterPro" id="IPR003593">
    <property type="entry name" value="AAA+_ATPase"/>
</dbReference>
<dbReference type="Proteomes" id="UP000199608">
    <property type="component" value="Unassembled WGS sequence"/>
</dbReference>
<keyword evidence="6 7" id="KW-0472">Membrane</keyword>
<dbReference type="InterPro" id="IPR011527">
    <property type="entry name" value="ABC1_TM_dom"/>
</dbReference>
<dbReference type="RefSeq" id="WP_092234310.1">
    <property type="nucleotide sequence ID" value="NZ_FNLL01000006.1"/>
</dbReference>
<reference evidence="11" key="1">
    <citation type="submission" date="2016-10" db="EMBL/GenBank/DDBJ databases">
        <authorList>
            <person name="Varghese N."/>
            <person name="Submissions S."/>
        </authorList>
    </citation>
    <scope>NUCLEOTIDE SEQUENCE [LARGE SCALE GENOMIC DNA]</scope>
    <source>
        <strain evidence="11">DSM 3384</strain>
    </source>
</reference>
<feature type="domain" description="ABC transmembrane type-1" evidence="9">
    <location>
        <begin position="18"/>
        <end position="297"/>
    </location>
</feature>
<evidence type="ECO:0000256" key="1">
    <source>
        <dbReference type="ARBA" id="ARBA00004651"/>
    </source>
</evidence>
<dbReference type="InterPro" id="IPR003439">
    <property type="entry name" value="ABC_transporter-like_ATP-bd"/>
</dbReference>
<dbReference type="GO" id="GO:0015421">
    <property type="term" value="F:ABC-type oligopeptide transporter activity"/>
    <property type="evidence" value="ECO:0007669"/>
    <property type="project" value="TreeGrafter"/>
</dbReference>
<dbReference type="SMART" id="SM00382">
    <property type="entry name" value="AAA"/>
    <property type="match status" value="1"/>
</dbReference>
<evidence type="ECO:0000313" key="10">
    <source>
        <dbReference type="EMBL" id="SDU30285.1"/>
    </source>
</evidence>
<comment type="subcellular location">
    <subcellularLocation>
        <location evidence="1">Cell membrane</location>
        <topology evidence="1">Multi-pass membrane protein</topology>
    </subcellularLocation>
</comment>
<accession>A0A1H2HEN6</accession>
<dbReference type="Pfam" id="PF00005">
    <property type="entry name" value="ABC_tran"/>
    <property type="match status" value="1"/>
</dbReference>
<dbReference type="PANTHER" id="PTHR43394:SF1">
    <property type="entry name" value="ATP-BINDING CASSETTE SUB-FAMILY B MEMBER 10, MITOCHONDRIAL"/>
    <property type="match status" value="1"/>
</dbReference>
<evidence type="ECO:0000259" key="8">
    <source>
        <dbReference type="PROSITE" id="PS50893"/>
    </source>
</evidence>
<dbReference type="GO" id="GO:0016887">
    <property type="term" value="F:ATP hydrolysis activity"/>
    <property type="evidence" value="ECO:0007669"/>
    <property type="project" value="InterPro"/>
</dbReference>
<keyword evidence="11" id="KW-1185">Reference proteome</keyword>
<dbReference type="PANTHER" id="PTHR43394">
    <property type="entry name" value="ATP-DEPENDENT PERMEASE MDL1, MITOCHONDRIAL"/>
    <property type="match status" value="1"/>
</dbReference>
<gene>
    <name evidence="10" type="ORF">SAMN04487931_106201</name>
</gene>
<sequence length="556" mass="61693">MKEFIRRFLRKPVLAIEIIAATFFITVLSLAMPLYVIQILNRYISYGFHGTLITLTTGMLIAILLQLGFRILRTKMARAVNQEPNDTLSLEVLTIVSQAKAESFERFSKPRIQEAINSVQTVQNCYEAQILNTLIDAPFSLFFVMATYLLSPVLAGFSLLGIVIGLFTGWLSIRKSQQDSEQLLQESLKHRNLNYSAVNAFDTVRVFGAIGFLQNLWQGQLLKINTLRGNITDAKELSQTLTLSGSSLTSVCLYAVGATIVVQGDLTVGALIGANILAGRAYQNITRLVHVSYLLSKGKEAFKEIALLKKLPLESGTGSALREYKGQIEFQDVGFAYPNTPHPVFESLTFTLEPGKALAVYGRNGSGKTTLAKLLVGLLEPRRGSILADKVNLQQLAAPWWRRQMIYMPQEPSFINGTIRENLLLLNPDLDEAVFNNILRTADLKQFLDLTLNGLDTLITDNGKNLPLGIRRRLSMARGLVTNGRLVIMDEPTDAMDEEGVRAVYTTMNNLMKANKTIIVFSNDPKILKGASSVLNLNIKPKPELTNQVMPGLKRE</sequence>
<evidence type="ECO:0000256" key="3">
    <source>
        <dbReference type="ARBA" id="ARBA00022741"/>
    </source>
</evidence>
<evidence type="ECO:0000313" key="11">
    <source>
        <dbReference type="Proteomes" id="UP000199608"/>
    </source>
</evidence>
<evidence type="ECO:0000256" key="2">
    <source>
        <dbReference type="ARBA" id="ARBA00022692"/>
    </source>
</evidence>
<evidence type="ECO:0000256" key="7">
    <source>
        <dbReference type="SAM" id="Phobius"/>
    </source>
</evidence>
<dbReference type="GO" id="GO:0005886">
    <property type="term" value="C:plasma membrane"/>
    <property type="evidence" value="ECO:0007669"/>
    <property type="project" value="UniProtKB-SubCell"/>
</dbReference>
<feature type="transmembrane region" description="Helical" evidence="7">
    <location>
        <begin position="12"/>
        <end position="37"/>
    </location>
</feature>
<keyword evidence="2 7" id="KW-0812">Transmembrane</keyword>
<dbReference type="InterPro" id="IPR036640">
    <property type="entry name" value="ABC1_TM_sf"/>
</dbReference>
<name>A0A1H2HEN6_9BACT</name>
<evidence type="ECO:0000256" key="4">
    <source>
        <dbReference type="ARBA" id="ARBA00022840"/>
    </source>
</evidence>
<feature type="transmembrane region" description="Helical" evidence="7">
    <location>
        <begin position="43"/>
        <end position="69"/>
    </location>
</feature>
<evidence type="ECO:0000259" key="9">
    <source>
        <dbReference type="PROSITE" id="PS50929"/>
    </source>
</evidence>
<feature type="transmembrane region" description="Helical" evidence="7">
    <location>
        <begin position="141"/>
        <end position="171"/>
    </location>
</feature>
<dbReference type="InterPro" id="IPR027417">
    <property type="entry name" value="P-loop_NTPase"/>
</dbReference>
<keyword evidence="3" id="KW-0547">Nucleotide-binding</keyword>
<dbReference type="SUPFAM" id="SSF52540">
    <property type="entry name" value="P-loop containing nucleoside triphosphate hydrolases"/>
    <property type="match status" value="1"/>
</dbReference>
<dbReference type="InterPro" id="IPR039421">
    <property type="entry name" value="Type_1_exporter"/>
</dbReference>
<evidence type="ECO:0000256" key="5">
    <source>
        <dbReference type="ARBA" id="ARBA00022989"/>
    </source>
</evidence>
<dbReference type="SUPFAM" id="SSF90123">
    <property type="entry name" value="ABC transporter transmembrane region"/>
    <property type="match status" value="1"/>
</dbReference>
<keyword evidence="5 7" id="KW-1133">Transmembrane helix</keyword>
<dbReference type="Pfam" id="PF00664">
    <property type="entry name" value="ABC_membrane"/>
    <property type="match status" value="1"/>
</dbReference>
<proteinExistence type="predicted"/>
<organism evidence="10 11">
    <name type="scientific">Desulfobacula phenolica</name>
    <dbReference type="NCBI Taxonomy" id="90732"/>
    <lineage>
        <taxon>Bacteria</taxon>
        <taxon>Pseudomonadati</taxon>
        <taxon>Thermodesulfobacteriota</taxon>
        <taxon>Desulfobacteria</taxon>
        <taxon>Desulfobacterales</taxon>
        <taxon>Desulfobacteraceae</taxon>
        <taxon>Desulfobacula</taxon>
    </lineage>
</organism>
<evidence type="ECO:0000256" key="6">
    <source>
        <dbReference type="ARBA" id="ARBA00023136"/>
    </source>
</evidence>